<comment type="caution">
    <text evidence="2">The sequence shown here is derived from an EMBL/GenBank/DDBJ whole genome shotgun (WGS) entry which is preliminary data.</text>
</comment>
<reference evidence="2" key="1">
    <citation type="submission" date="2020-05" db="EMBL/GenBank/DDBJ databases">
        <title>Mycena genomes resolve the evolution of fungal bioluminescence.</title>
        <authorList>
            <person name="Tsai I.J."/>
        </authorList>
    </citation>
    <scope>NUCLEOTIDE SEQUENCE</scope>
    <source>
        <strain evidence="2">CCC161011</strain>
    </source>
</reference>
<dbReference type="AlphaFoldDB" id="A0A8H7CXC5"/>
<proteinExistence type="predicted"/>
<keyword evidence="1" id="KW-0732">Signal</keyword>
<dbReference type="SUPFAM" id="SSF50370">
    <property type="entry name" value="Ricin B-like lectins"/>
    <property type="match status" value="1"/>
</dbReference>
<keyword evidence="3" id="KW-1185">Reference proteome</keyword>
<accession>A0A8H7CXC5</accession>
<dbReference type="PROSITE" id="PS50231">
    <property type="entry name" value="RICIN_B_LECTIN"/>
    <property type="match status" value="1"/>
</dbReference>
<evidence type="ECO:0000256" key="1">
    <source>
        <dbReference type="SAM" id="SignalP"/>
    </source>
</evidence>
<dbReference type="PROSITE" id="PS51257">
    <property type="entry name" value="PROKAR_LIPOPROTEIN"/>
    <property type="match status" value="1"/>
</dbReference>
<protein>
    <recommendedName>
        <fullName evidence="4">Ricin B lectin domain-containing protein</fullName>
    </recommendedName>
</protein>
<sequence>MKFNTAFVSTVFLACAGLAVGVDVGPFTPWRSVSNSNLCVVPSSTANGASLVVKACDGSLLQLWSWLKDGTNIYRLQNGGTPNACAWINDGGPFNGQHVIIGECTLSDGSGNTVSNAQWDSGTGLPNVVQLKSHIHFSTTSSCIDIVNSNVVMEGCNSASLTQKWIVGE</sequence>
<dbReference type="CDD" id="cd00161">
    <property type="entry name" value="beta-trefoil_Ricin-like"/>
    <property type="match status" value="1"/>
</dbReference>
<dbReference type="InterPro" id="IPR035992">
    <property type="entry name" value="Ricin_B-like_lectins"/>
</dbReference>
<evidence type="ECO:0000313" key="3">
    <source>
        <dbReference type="Proteomes" id="UP000620124"/>
    </source>
</evidence>
<feature type="signal peptide" evidence="1">
    <location>
        <begin position="1"/>
        <end position="21"/>
    </location>
</feature>
<feature type="chain" id="PRO_5034635003" description="Ricin B lectin domain-containing protein" evidence="1">
    <location>
        <begin position="22"/>
        <end position="169"/>
    </location>
</feature>
<evidence type="ECO:0000313" key="2">
    <source>
        <dbReference type="EMBL" id="KAF7354024.1"/>
    </source>
</evidence>
<gene>
    <name evidence="2" type="ORF">MVEN_01089200</name>
</gene>
<dbReference type="OrthoDB" id="2900259at2759"/>
<evidence type="ECO:0008006" key="4">
    <source>
        <dbReference type="Google" id="ProtNLM"/>
    </source>
</evidence>
<name>A0A8H7CXC5_9AGAR</name>
<dbReference type="Gene3D" id="2.80.10.50">
    <property type="match status" value="1"/>
</dbReference>
<dbReference type="Proteomes" id="UP000620124">
    <property type="component" value="Unassembled WGS sequence"/>
</dbReference>
<dbReference type="EMBL" id="JACAZI010000008">
    <property type="protein sequence ID" value="KAF7354024.1"/>
    <property type="molecule type" value="Genomic_DNA"/>
</dbReference>
<organism evidence="2 3">
    <name type="scientific">Mycena venus</name>
    <dbReference type="NCBI Taxonomy" id="2733690"/>
    <lineage>
        <taxon>Eukaryota</taxon>
        <taxon>Fungi</taxon>
        <taxon>Dikarya</taxon>
        <taxon>Basidiomycota</taxon>
        <taxon>Agaricomycotina</taxon>
        <taxon>Agaricomycetes</taxon>
        <taxon>Agaricomycetidae</taxon>
        <taxon>Agaricales</taxon>
        <taxon>Marasmiineae</taxon>
        <taxon>Mycenaceae</taxon>
        <taxon>Mycena</taxon>
    </lineage>
</organism>